<evidence type="ECO:0000313" key="3">
    <source>
        <dbReference type="EMBL" id="NMO00933.1"/>
    </source>
</evidence>
<dbReference type="InterPro" id="IPR022996">
    <property type="entry name" value="UPF0310"/>
</dbReference>
<dbReference type="SUPFAM" id="SSF88697">
    <property type="entry name" value="PUA domain-like"/>
    <property type="match status" value="1"/>
</dbReference>
<dbReference type="CDD" id="cd21132">
    <property type="entry name" value="EVE-like"/>
    <property type="match status" value="1"/>
</dbReference>
<name>A0A848KWV0_9ACTN</name>
<dbReference type="Gene3D" id="3.10.590.10">
    <property type="entry name" value="ph1033 like domains"/>
    <property type="match status" value="1"/>
</dbReference>
<dbReference type="Pfam" id="PF01878">
    <property type="entry name" value="EVE"/>
    <property type="match status" value="1"/>
</dbReference>
<gene>
    <name evidence="3" type="ORF">HH308_06860</name>
</gene>
<evidence type="ECO:0000313" key="4">
    <source>
        <dbReference type="Proteomes" id="UP000550729"/>
    </source>
</evidence>
<dbReference type="Proteomes" id="UP000550729">
    <property type="component" value="Unassembled WGS sequence"/>
</dbReference>
<dbReference type="InterPro" id="IPR015947">
    <property type="entry name" value="PUA-like_sf"/>
</dbReference>
<dbReference type="AlphaFoldDB" id="A0A848KWV0"/>
<proteinExistence type="inferred from homology"/>
<evidence type="ECO:0000259" key="2">
    <source>
        <dbReference type="Pfam" id="PF01878"/>
    </source>
</evidence>
<evidence type="ECO:0000256" key="1">
    <source>
        <dbReference type="HAMAP-Rule" id="MF_00771"/>
    </source>
</evidence>
<sequence length="146" mass="16335">MKMTNSTHQNYWLGVVSASHVRRGIDLGIAQVNHGKRAGLARMARGDGLVYYSPRTDYPDGDPLRAFTAVGIVADDDIWQADEGSFKPYRRRVNYLDAEAVPLAELHTRLVLTTAPNWGYQLRRGLISLSENDFRLIQTTMTAALT</sequence>
<protein>
    <recommendedName>
        <fullName evidence="1">UPF0310 protein HH308_06860</fullName>
    </recommendedName>
</protein>
<comment type="similarity">
    <text evidence="1">Belongs to the UPF0310 family.</text>
</comment>
<dbReference type="NCBIfam" id="NF002616">
    <property type="entry name" value="PRK02268.1-2"/>
    <property type="match status" value="1"/>
</dbReference>
<organism evidence="3 4">
    <name type="scientific">Gordonia asplenii</name>
    <dbReference type="NCBI Taxonomy" id="2725283"/>
    <lineage>
        <taxon>Bacteria</taxon>
        <taxon>Bacillati</taxon>
        <taxon>Actinomycetota</taxon>
        <taxon>Actinomycetes</taxon>
        <taxon>Mycobacteriales</taxon>
        <taxon>Gordoniaceae</taxon>
        <taxon>Gordonia</taxon>
    </lineage>
</organism>
<dbReference type="EMBL" id="JABBNB010000005">
    <property type="protein sequence ID" value="NMO00933.1"/>
    <property type="molecule type" value="Genomic_DNA"/>
</dbReference>
<reference evidence="3 4" key="1">
    <citation type="submission" date="2020-04" db="EMBL/GenBank/DDBJ databases">
        <title>Gordonia sp. nov. TBRC 11910.</title>
        <authorList>
            <person name="Suriyachadkun C."/>
        </authorList>
    </citation>
    <scope>NUCLEOTIDE SEQUENCE [LARGE SCALE GENOMIC DNA]</scope>
    <source>
        <strain evidence="3 4">TBRC 11910</strain>
    </source>
</reference>
<keyword evidence="4" id="KW-1185">Reference proteome</keyword>
<dbReference type="InterPro" id="IPR002740">
    <property type="entry name" value="EVE_domain"/>
</dbReference>
<comment type="caution">
    <text evidence="3">The sequence shown here is derived from an EMBL/GenBank/DDBJ whole genome shotgun (WGS) entry which is preliminary data.</text>
</comment>
<dbReference type="HAMAP" id="MF_00771">
    <property type="entry name" value="UPF0310"/>
    <property type="match status" value="1"/>
</dbReference>
<feature type="domain" description="EVE" evidence="2">
    <location>
        <begin position="10"/>
        <end position="138"/>
    </location>
</feature>
<accession>A0A848KWV0</accession>